<proteinExistence type="predicted"/>
<name>A0ACC3BBB8_9EURO</name>
<reference evidence="1 2" key="1">
    <citation type="journal article" date="2023" name="ACS Omega">
        <title>Identification of the Neoaspergillic Acid Biosynthesis Gene Cluster by Establishing an In Vitro CRISPR-Ribonucleoprotein Genetic System in Aspergillus melleus.</title>
        <authorList>
            <person name="Yuan B."/>
            <person name="Grau M.F."/>
            <person name="Murata R.M."/>
            <person name="Torok T."/>
            <person name="Venkateswaran K."/>
            <person name="Stajich J.E."/>
            <person name="Wang C.C.C."/>
        </authorList>
    </citation>
    <scope>NUCLEOTIDE SEQUENCE [LARGE SCALE GENOMIC DNA]</scope>
    <source>
        <strain evidence="1 2">IMV 1140</strain>
    </source>
</reference>
<dbReference type="EMBL" id="JAOPJF010000010">
    <property type="protein sequence ID" value="KAK1147851.1"/>
    <property type="molecule type" value="Genomic_DNA"/>
</dbReference>
<gene>
    <name evidence="1" type="ORF">N8T08_000364</name>
</gene>
<keyword evidence="2" id="KW-1185">Reference proteome</keyword>
<protein>
    <submittedName>
        <fullName evidence="1">Hybrid PKS-NRPS biosynthetic cluster</fullName>
    </submittedName>
</protein>
<evidence type="ECO:0000313" key="2">
    <source>
        <dbReference type="Proteomes" id="UP001177260"/>
    </source>
</evidence>
<comment type="caution">
    <text evidence="1">The sequence shown here is derived from an EMBL/GenBank/DDBJ whole genome shotgun (WGS) entry which is preliminary data.</text>
</comment>
<organism evidence="1 2">
    <name type="scientific">Aspergillus melleus</name>
    <dbReference type="NCBI Taxonomy" id="138277"/>
    <lineage>
        <taxon>Eukaryota</taxon>
        <taxon>Fungi</taxon>
        <taxon>Dikarya</taxon>
        <taxon>Ascomycota</taxon>
        <taxon>Pezizomycotina</taxon>
        <taxon>Eurotiomycetes</taxon>
        <taxon>Eurotiomycetidae</taxon>
        <taxon>Eurotiales</taxon>
        <taxon>Aspergillaceae</taxon>
        <taxon>Aspergillus</taxon>
        <taxon>Aspergillus subgen. Circumdati</taxon>
    </lineage>
</organism>
<accession>A0ACC3BBB8</accession>
<evidence type="ECO:0000313" key="1">
    <source>
        <dbReference type="EMBL" id="KAK1147851.1"/>
    </source>
</evidence>
<sequence>MYEPLAIVGTACRLPGGASSPSKLWDLLKAPRDVLKEFPPERLNTTGFYNNNGDMRGRSNVLHKSYLLEEDVRHFDNAFFNINPKEAADMDPQQRILLETVYEAFESAGWTLGDVDGSQTSVHVGIMTDDYNLIQGRDPDTLGGHAATGISRSILANRLSYVFNLQGPSLALDTACSSSLVALHMAIQGLHRGEANQAVVAGTNLLMDSSWYIMGSSMHMISPESRCRMWDKDASGYARGEGCAAVVVKTLFQAIRDNDHIECIIRGTGVNSDGQGNSNGITIPSPAAQTALIQQTYRDAGLDPVTDRCQYFECHGTGTQAGDPAEAQAIQDAFRDDSDPPINNTLYCGSIKTVIGHLEGCAGLAGLIKASLAIQNKAIPPNMHFNNLNPKIEPFYAGLEVPTALLPWPATGDGPRRASVNSFGFGGTNAHAILESYEPSITEGSPRSTPSGVGTGSIYQYDGAPLAPLVFSARSRSSLLDWLKELLNYLRVNGSVDLDSLSNTLNSKRSVFRYRVAIPAVVDREDLLEKLEDQINIISTSMDGPLQPLPGSSSEGASILGVFTGQGAQAARMGFSLLEGCESFRESIEDCEAALASIPDPPTWSLSEELAADTADSRVAEAQFSQPLCTAVQIALVDSLLVCGVRFHTVVGHSSGEIAAAYAAGLLTKRDAMGVSYYRGRVTNLARGDSGQPGAMLAASISFATAVGFCSEPQFNSRITVAASNSPSSVTLSGDKDAIAEMKEYLAAKQIQARALQVDTAYHSHHMRACAEPYLRRLKELGVTVQTPSADHKCRWYSSVRQNTDILEYPLGSELEERYWIDNLTQPVLFSQAVSSAVEGNAAGFTAAIEVGPHGTLRGPVNQTMKQSASTGSSMAYTACLSRGSDAVTTFLETLTTIWTLAPTSVKLSGWHSALGNNTPKPPMKGLPPYAWEHTQAHWRESRVAGNYRLGTYPPHDILGRLWNDTGSEHTWRNTLRLNEMPWLKEHVFQSQVLFPATGYISLAVDAAKVFVKNQSIKLVEVRDMSIPKALPVGEGDEVEILFSIRRRVSPKSIGVQIDSKSTIEAEFTCHSYPHNKQEADKNCEGLLIIYLGDPEPTDVAPTNISDVELTPCNVDRFYHAASEIGFQYEGAFRALESLNKCWGHAKAVASWSPEDPSMNIACTVHPAILDVAFQTGLSTIISTAERSMHSPYLPIGVKRAVIDPNWDFRTNVAIEAYMTSPTVGLGPRIETDINVRSSNSQTGFCEIQMEGVTFKAISEPQPLEDRNILAKTVWGHHAAHGLVYAPELANSDQLGPPSYTSEEHERVALFYLQRLSQSISAQEMDALPLHHQRLVRSINALVTRARENTDRVFLQPEWLNDSTEIITNLLKRDPSDVNMALLTSSADRTMSVLKGTFRGDSKESLYNSLYHQTSCGSTCTKAIAQLMAQISHTFPRTKILHLCGSSSETVSKILDVVDDAYGSYTCANASQEIVDGLRDEIGLASAKEKRLSFEVLDPETRTSQELFDVVIVTDMCRVRQDLSQSVQGLRNLLRPGGFLITMELTGMSLQPMAILGSLEDWWANGGLEVEAPGMKTGEWDDLLSNNGFSGIDCITHDQPGASMHGYSVFSAQAMDDRLEVLRNPLTSLHMITPSPIIFIGGETNCVSKLIRQGKSLLRGLASEVQVWSRFDRVDSSRIPPECSVINLQDLDKPLFSSPPSVNELKNLKEVLASAQNVLWVTSGRLVDNPYANIMVGIGRSLRHEHIHLNLQFLDFDQGEPWDIQTVMTQLLRLVFSNSSPDITDGILWVQEPEIVIKNSQMITPRVLLDPESNKVYNAGRRPVVKSLGPSDEFEIVNDRVEASSNATLAVGHSFENLEDGIEIEVELSVPLHSNDETPRYLSLGRVKDRRRDEATGLALSYRESSLATIDRNCDFSSPVVRDCDALTLVKVSTILLAFKLVSSLPSSGTTLICDAPDGLRRAISALAAEAARKVVFIATTHKPQRGSSPACVSIHPQNSIRAMRKKLPDDAVALFDFSGNNATSILPILSSGYRPQTLDLKSLTQEDVKDTLNIYDRYQGVIDPVSAPNVLRLSELSQRGSGKFERLSVVTDWTRERPTSAIIHGLDPHALISPNKTYFLVGMASELGQSLAYFLVRSGARYIVLSSRNPKDNQNWLRDLRADGIDIRVVKMDVTDRAQVRDTVNHLRQTMPEIGGVTNAALVLEPAVFANLSAASIAKQMMPKIHGTAHLDEVFKNDRLDFFMCFGSLGTVFGNPGHAIYHAGNAFMMSLVANRKRRGLVGSILNFGMLVDVGYVARADRSAGSNVEEWLRTDGLIALSEADFHHVILQGIVAGQLDSPTNEVIMGVETYYDKGQVPRPRWVETPTLSHMVRPASEATEGDAPSYGSPQSKLENANTVDDAAPLINEILSQKIKSMIHVSLDSIHPDEPFSRLGIDSINAIEIRKWLWERFRVEISMVKLLGRDSSAAIIRTIAAQYLSKRPGAQPNIPNKHGSAGTEEARAVDTQVIGKVAEIATRTTPNYEDRATEINHARSSGDSKTSQSSSEITPGSSPISIPTPEPRLEIIRSERLSIAQAGLFYIDKFSDTRTALNLTTRWRIDGPLDVERLARAFQQTVDRHEALRTCFFESSGDSEVQQHITSTRDFSLTRVQSSVETALDDVQAVFDRFKQYEYDVEAGDTLQATLVRHNAEWHTLVVGFHNLVIDVVSISLILSDIAHLYQSQPWSRYPTPTSYLDYTHEQMENVQMGRFDEDIEYWIKHLDPLPEALPLLPVAKVQTRPSSRAYGHHYSSRELSSSFVQAITKISQAHGVAPMQFYLAAMQVFLSRLLNINDMVIGVLHTGRDAISKFRDTVGHLASILPVRFKGLLDKVFPELLTGSRENLLDSLSHAGIPFALIVEKVRPGVSEGNMPLIQVAYNYTVDDSLPSALGDCTIAVEEADFTTVYDFVLDVRRSTSGGHVVGITCTDDFYPESATQFILNTFIGVLDSLVQKPLTAVKDCRLFSDNQLEQARAIAHTPAIGHSWPGTLSERFAQVAAEFSDSVAIKDGAEAIKYSQLREKVELYASILLEAKITSKTRVAVFCKPSIDLYATMLAIFRIRAVFVPLDVSVPAARRNDMMKACNPHALVFHAATAKDLAENHLSPGSEITLLNITQLARVHRRGPITLPEQGPSDPESTSHILFTSGSTGVPKGIKLHQRGIMNLAAILSERCGYTQIRVLQQTSIGFDVSFSQIYSALANGGTLVVAPFESRGDPDMLSRLILDEEVEFTMCTPSEYNLLLTYTPDRLRQCNGWRFAGAGGEVLTERVVEGLRDLNLPHLKLSNWYGPTEVTVATSQDVPFYDDIHQSKDEIGSNIGRAAPNNSIHITSEDDGSLLPIGIPGEICVAGIMVANGYLESTLNRDFFVDNPFATAQEVQQGRTKRGSTMIKLRGLRIDLNEVTRAILEVVPDHLADAAVTVRGEPQFLVCHVAFKPGRQLKHQQLMDLLQTLPLPRYMIPATIAVLDRLPMVPNGKLDLELLKSLPLPTSEASSAHTQTQVPALNGKALTPIEEKFRTLWIDIIGVVADAADIDAHSSFLAVGGNSFLLVQLQYTITRVFGVKIPLSQLGQAADLRDMASLIEKTQ</sequence>
<dbReference type="Proteomes" id="UP001177260">
    <property type="component" value="Unassembled WGS sequence"/>
</dbReference>